<keyword evidence="3" id="KW-0804">Transcription</keyword>
<dbReference type="InterPro" id="IPR011991">
    <property type="entry name" value="ArsR-like_HTH"/>
</dbReference>
<dbReference type="Proteomes" id="UP000215145">
    <property type="component" value="Unassembled WGS sequence"/>
</dbReference>
<dbReference type="AlphaFoldDB" id="A0A229P3F6"/>
<evidence type="ECO:0000313" key="7">
    <source>
        <dbReference type="Proteomes" id="UP000215145"/>
    </source>
</evidence>
<protein>
    <submittedName>
        <fullName evidence="6">Transcriptional regulator</fullName>
    </submittedName>
</protein>
<proteinExistence type="predicted"/>
<feature type="domain" description="HTH arsR-type" evidence="5">
    <location>
        <begin position="45"/>
        <end position="138"/>
    </location>
</feature>
<evidence type="ECO:0000313" key="6">
    <source>
        <dbReference type="EMBL" id="OXM16409.1"/>
    </source>
</evidence>
<name>A0A229P3F6_9BACL</name>
<reference evidence="6 7" key="1">
    <citation type="submission" date="2017-07" db="EMBL/GenBank/DDBJ databases">
        <title>Paenibacillus herberti R33 genome sequencing and assembly.</title>
        <authorList>
            <person name="Su W."/>
        </authorList>
    </citation>
    <scope>NUCLEOTIDE SEQUENCE [LARGE SCALE GENOMIC DNA]</scope>
    <source>
        <strain evidence="6 7">R33</strain>
    </source>
</reference>
<keyword evidence="2" id="KW-0238">DNA-binding</keyword>
<dbReference type="Pfam" id="PF01022">
    <property type="entry name" value="HTH_5"/>
    <property type="match status" value="1"/>
</dbReference>
<dbReference type="GO" id="GO:0003677">
    <property type="term" value="F:DNA binding"/>
    <property type="evidence" value="ECO:0007669"/>
    <property type="project" value="UniProtKB-KW"/>
</dbReference>
<accession>A0A229P3F6</accession>
<evidence type="ECO:0000256" key="4">
    <source>
        <dbReference type="SAM" id="MobiDB-lite"/>
    </source>
</evidence>
<feature type="region of interest" description="Disordered" evidence="4">
    <location>
        <begin position="1"/>
        <end position="29"/>
    </location>
</feature>
<keyword evidence="7" id="KW-1185">Reference proteome</keyword>
<evidence type="ECO:0000256" key="1">
    <source>
        <dbReference type="ARBA" id="ARBA00023015"/>
    </source>
</evidence>
<evidence type="ECO:0000259" key="5">
    <source>
        <dbReference type="PROSITE" id="PS50987"/>
    </source>
</evidence>
<keyword evidence="1" id="KW-0805">Transcription regulation</keyword>
<organism evidence="6 7">
    <name type="scientific">Paenibacillus herberti</name>
    <dbReference type="NCBI Taxonomy" id="1619309"/>
    <lineage>
        <taxon>Bacteria</taxon>
        <taxon>Bacillati</taxon>
        <taxon>Bacillota</taxon>
        <taxon>Bacilli</taxon>
        <taxon>Bacillales</taxon>
        <taxon>Paenibacillaceae</taxon>
        <taxon>Paenibacillus</taxon>
    </lineage>
</organism>
<dbReference type="RefSeq" id="WP_089523494.1">
    <property type="nucleotide sequence ID" value="NZ_NMUQ01000001.1"/>
</dbReference>
<sequence>MKSDASKVPEPYSSDFREEDPVEVESEHAVPEVQQDLTAVKAAMLDDESALQLADWLKAFSDPTRVKLVGALLHSELCVHDLTVLLEMNQSAVSHQLRYLRNMRIVKRRKQGKTVYYSLDDDHVEQIFRQTLQHIRHS</sequence>
<comment type="caution">
    <text evidence="6">The sequence shown here is derived from an EMBL/GenBank/DDBJ whole genome shotgun (WGS) entry which is preliminary data.</text>
</comment>
<dbReference type="PROSITE" id="PS50987">
    <property type="entry name" value="HTH_ARSR_2"/>
    <property type="match status" value="1"/>
</dbReference>
<dbReference type="SMART" id="SM00418">
    <property type="entry name" value="HTH_ARSR"/>
    <property type="match status" value="1"/>
</dbReference>
<dbReference type="NCBIfam" id="NF033788">
    <property type="entry name" value="HTH_metalloreg"/>
    <property type="match status" value="1"/>
</dbReference>
<gene>
    <name evidence="6" type="ORF">CGZ75_06970</name>
</gene>
<evidence type="ECO:0000256" key="2">
    <source>
        <dbReference type="ARBA" id="ARBA00023125"/>
    </source>
</evidence>
<evidence type="ECO:0000256" key="3">
    <source>
        <dbReference type="ARBA" id="ARBA00023163"/>
    </source>
</evidence>
<dbReference type="PANTHER" id="PTHR43132:SF6">
    <property type="entry name" value="HTH-TYPE TRANSCRIPTIONAL REPRESSOR CZRA"/>
    <property type="match status" value="1"/>
</dbReference>
<dbReference type="PRINTS" id="PR00778">
    <property type="entry name" value="HTHARSR"/>
</dbReference>
<dbReference type="EMBL" id="NMUQ01000001">
    <property type="protein sequence ID" value="OXM16409.1"/>
    <property type="molecule type" value="Genomic_DNA"/>
</dbReference>
<dbReference type="SUPFAM" id="SSF46785">
    <property type="entry name" value="Winged helix' DNA-binding domain"/>
    <property type="match status" value="1"/>
</dbReference>
<dbReference type="GO" id="GO:0003700">
    <property type="term" value="F:DNA-binding transcription factor activity"/>
    <property type="evidence" value="ECO:0007669"/>
    <property type="project" value="InterPro"/>
</dbReference>
<dbReference type="PANTHER" id="PTHR43132">
    <property type="entry name" value="ARSENICAL RESISTANCE OPERON REPRESSOR ARSR-RELATED"/>
    <property type="match status" value="1"/>
</dbReference>
<dbReference type="CDD" id="cd00090">
    <property type="entry name" value="HTH_ARSR"/>
    <property type="match status" value="1"/>
</dbReference>
<dbReference type="InterPro" id="IPR036388">
    <property type="entry name" value="WH-like_DNA-bd_sf"/>
</dbReference>
<dbReference type="InterPro" id="IPR051011">
    <property type="entry name" value="Metal_resp_trans_reg"/>
</dbReference>
<dbReference type="Gene3D" id="1.10.10.10">
    <property type="entry name" value="Winged helix-like DNA-binding domain superfamily/Winged helix DNA-binding domain"/>
    <property type="match status" value="1"/>
</dbReference>
<dbReference type="OrthoDB" id="9794330at2"/>
<dbReference type="InterPro" id="IPR001845">
    <property type="entry name" value="HTH_ArsR_DNA-bd_dom"/>
</dbReference>
<dbReference type="InterPro" id="IPR036390">
    <property type="entry name" value="WH_DNA-bd_sf"/>
</dbReference>